<evidence type="ECO:0000313" key="2">
    <source>
        <dbReference type="EMBL" id="MBU4691989.1"/>
    </source>
</evidence>
<name>A0ABS6DNU3_9MOLU</name>
<protein>
    <submittedName>
        <fullName evidence="2">Uncharacterized protein</fullName>
    </submittedName>
</protein>
<comment type="caution">
    <text evidence="2">The sequence shown here is derived from an EMBL/GenBank/DDBJ whole genome shotgun (WGS) entry which is preliminary data.</text>
</comment>
<evidence type="ECO:0000256" key="1">
    <source>
        <dbReference type="SAM" id="Phobius"/>
    </source>
</evidence>
<keyword evidence="1" id="KW-0812">Transmembrane</keyword>
<dbReference type="EMBL" id="JAHMHH010000001">
    <property type="protein sequence ID" value="MBU4691989.1"/>
    <property type="molecule type" value="Genomic_DNA"/>
</dbReference>
<gene>
    <name evidence="2" type="ORF">KQ875_00030</name>
</gene>
<dbReference type="RefSeq" id="WP_216488195.1">
    <property type="nucleotide sequence ID" value="NZ_JAHMHH010000001.1"/>
</dbReference>
<reference evidence="2" key="1">
    <citation type="submission" date="2021-06" db="EMBL/GenBank/DDBJ databases">
        <title>Novel Mycoplasma species detected in California sea lions (Zalophus californianus) from the USA.</title>
        <authorList>
            <person name="Volokhov D.V."/>
            <person name="Furtak V.A."/>
            <person name="Zagorodnyaya T.A."/>
        </authorList>
    </citation>
    <scope>NUCLEOTIDE SEQUENCE [LARGE SCALE GENOMIC DNA]</scope>
    <source>
        <strain evidence="2">CSL 5346</strain>
    </source>
</reference>
<organism evidence="2 3">
    <name type="scientific">Mycoplasma zalophi</name>
    <dbReference type="NCBI Taxonomy" id="191287"/>
    <lineage>
        <taxon>Bacteria</taxon>
        <taxon>Bacillati</taxon>
        <taxon>Mycoplasmatota</taxon>
        <taxon>Mollicutes</taxon>
        <taxon>Mycoplasmataceae</taxon>
        <taxon>Mycoplasma</taxon>
    </lineage>
</organism>
<proteinExistence type="predicted"/>
<keyword evidence="3" id="KW-1185">Reference proteome</keyword>
<dbReference type="Proteomes" id="UP000718793">
    <property type="component" value="Unassembled WGS sequence"/>
</dbReference>
<dbReference type="InterPro" id="IPR054786">
    <property type="entry name" value="MYPU_1760-like"/>
</dbReference>
<evidence type="ECO:0000313" key="3">
    <source>
        <dbReference type="Proteomes" id="UP000718793"/>
    </source>
</evidence>
<dbReference type="PROSITE" id="PS00018">
    <property type="entry name" value="EF_HAND_1"/>
    <property type="match status" value="1"/>
</dbReference>
<dbReference type="NCBIfam" id="NF045830">
    <property type="entry name" value="MYPU_1760_HExxH"/>
    <property type="match status" value="1"/>
</dbReference>
<feature type="transmembrane region" description="Helical" evidence="1">
    <location>
        <begin position="14"/>
        <end position="39"/>
    </location>
</feature>
<dbReference type="InterPro" id="IPR018247">
    <property type="entry name" value="EF_Hand_1_Ca_BS"/>
</dbReference>
<keyword evidence="1" id="KW-0472">Membrane</keyword>
<keyword evidence="1" id="KW-1133">Transmembrane helix</keyword>
<accession>A0ABS6DNU3</accession>
<sequence length="687" mass="80784">MKFKFKKSSNESSLLKWIVLGTSISLASIAIGLGLVFTFTTTDKYNNFVASDNEFIEFNAKTNKDGTKNPNYDPTLINIRQWAYAKDKNNDYKYFLDEEGMKKLAISFQKKGGYGPEISELVRVNLNKPNIRNYHKKSAAGLFIGSYEQIYLSTNNLIYKENQKLRNLKRPWEQVENDIKIELILPTLIHEYMHHIAAIYAQSMIINNQFQDEFATDEIVDNLRIDSSLNIDKNKLKEYGKTIYNKKFLDDFKEALLFSDKYKQYKLLESAFRDNRYTSLYKEYSASELFKIANYLQTKDNKWLNEDFTFNHDIAEWIQYLNPLKNDDLNYYYSFEELIPREFLKLSYVPKKPYSQPFSTQGGYFGFDNDPNTPFISSYAEDISRVMGLFPRRYSNNMSVYREKLYGSNWVFDDPFTPTENDKITKEKLDELLNSEDLLKKVFQFFQTKTLPNPKKRQKLLYKAYLDLMGYGLPISQISSDNTFLELISEKGFLPNSLAVEQAAKNTYSKLNFEGYINTKNAANNGIIRKTFLENNHLIVNDGTNQHIIDIVINKGNLKTKSDWKNSEQQGGQDLGPEFVGLDNNYFSYFTKKAINVKNINLNKNLEISFWEDKNQDNIIQNNEIMQINKQLAYNRYKSIKRRISNYRRLIHTIIPDIQTYYLDYEMQQELNKETEFNIKLKYYGKN</sequence>